<dbReference type="RefSeq" id="WP_158287068.1">
    <property type="nucleotide sequence ID" value="NZ_JABUHM010000003.1"/>
</dbReference>
<protein>
    <submittedName>
        <fullName evidence="1">SPP1 family phage portal protein</fullName>
    </submittedName>
</protein>
<evidence type="ECO:0000313" key="2">
    <source>
        <dbReference type="Proteomes" id="UP000295689"/>
    </source>
</evidence>
<dbReference type="InterPro" id="IPR021145">
    <property type="entry name" value="Portal_protein_SPP1_Gp6-like"/>
</dbReference>
<dbReference type="AlphaFoldDB" id="A0A4R2BEV4"/>
<sequence length="431" mass="49862">MATQDLLEQCLKAFREQQAKYQVYKNYYEGKHDILKNYKFSESRANMKIVVNWFKKFLHDELAYSLNNPVNYIDKTGNGKYIDRIDTDFSTWEKVHNHKLMLKASTFGHAYELRYLKDGVFSAGVLTPLNTFVLEGNDVDKTVQLAMHFYKENQFSDKEKVDVYLPNKIVQHYEVEEGDKLKNLGHSEHAFLTVPVKVVEANLERISMLDDLKPLIDSYNETLSNMVNELSDFRMALLKLVGTKFEGEDDVALMIKQGVIQLNTGSDVDYIIKNLPDQFANSTLKEIKENIYKQASQIDTNEKMQSNTSGSALQGRLITLTNKCATIHTMLEQCIKSRLKDYFYFLNVSDGIVYDYRFIKQKFTMNVPTDILMLADAFSKLKDGFALTTLYSLFPFVENPQMEYKKFLKEREDMMGNEEDLDAIKVDDPVA</sequence>
<reference evidence="1 2" key="1">
    <citation type="journal article" date="2015" name="Stand. Genomic Sci.">
        <title>Genomic Encyclopedia of Bacterial and Archaeal Type Strains, Phase III: the genomes of soil and plant-associated and newly described type strains.</title>
        <authorList>
            <person name="Whitman W.B."/>
            <person name="Woyke T."/>
            <person name="Klenk H.P."/>
            <person name="Zhou Y."/>
            <person name="Lilburn T.G."/>
            <person name="Beck B.J."/>
            <person name="De Vos P."/>
            <person name="Vandamme P."/>
            <person name="Eisen J.A."/>
            <person name="Garrity G."/>
            <person name="Hugenholtz P."/>
            <person name="Kyrpides N.C."/>
        </authorList>
    </citation>
    <scope>NUCLEOTIDE SEQUENCE [LARGE SCALE GENOMIC DNA]</scope>
    <source>
        <strain evidence="1 2">CV53</strain>
    </source>
</reference>
<name>A0A4R2BEV4_9BACI</name>
<comment type="caution">
    <text evidence="1">The sequence shown here is derived from an EMBL/GenBank/DDBJ whole genome shotgun (WGS) entry which is preliminary data.</text>
</comment>
<keyword evidence="2" id="KW-1185">Reference proteome</keyword>
<dbReference type="Pfam" id="PF05133">
    <property type="entry name" value="SPP1_portal"/>
    <property type="match status" value="1"/>
</dbReference>
<gene>
    <name evidence="1" type="ORF">EV146_105148</name>
</gene>
<dbReference type="Proteomes" id="UP000295689">
    <property type="component" value="Unassembled WGS sequence"/>
</dbReference>
<dbReference type="EMBL" id="SLVV01000005">
    <property type="protein sequence ID" value="TCN25491.1"/>
    <property type="molecule type" value="Genomic_DNA"/>
</dbReference>
<proteinExistence type="predicted"/>
<organism evidence="1 2">
    <name type="scientific">Mesobacillus foraminis</name>
    <dbReference type="NCBI Taxonomy" id="279826"/>
    <lineage>
        <taxon>Bacteria</taxon>
        <taxon>Bacillati</taxon>
        <taxon>Bacillota</taxon>
        <taxon>Bacilli</taxon>
        <taxon>Bacillales</taxon>
        <taxon>Bacillaceae</taxon>
        <taxon>Mesobacillus</taxon>
    </lineage>
</organism>
<evidence type="ECO:0000313" key="1">
    <source>
        <dbReference type="EMBL" id="TCN25491.1"/>
    </source>
</evidence>
<accession>A0A4R2BEV4</accession>